<evidence type="ECO:0000256" key="1">
    <source>
        <dbReference type="SAM" id="MobiDB-lite"/>
    </source>
</evidence>
<proteinExistence type="predicted"/>
<organism evidence="2 3">
    <name type="scientific">Mucor saturninus</name>
    <dbReference type="NCBI Taxonomy" id="64648"/>
    <lineage>
        <taxon>Eukaryota</taxon>
        <taxon>Fungi</taxon>
        <taxon>Fungi incertae sedis</taxon>
        <taxon>Mucoromycota</taxon>
        <taxon>Mucoromycotina</taxon>
        <taxon>Mucoromycetes</taxon>
        <taxon>Mucorales</taxon>
        <taxon>Mucorineae</taxon>
        <taxon>Mucoraceae</taxon>
        <taxon>Mucor</taxon>
    </lineage>
</organism>
<gene>
    <name evidence="2" type="ORF">INT47_002544</name>
</gene>
<reference evidence="2" key="1">
    <citation type="submission" date="2020-12" db="EMBL/GenBank/DDBJ databases">
        <title>Metabolic potential, ecology and presence of endohyphal bacteria is reflected in genomic diversity of Mucoromycotina.</title>
        <authorList>
            <person name="Muszewska A."/>
            <person name="Okrasinska A."/>
            <person name="Steczkiewicz K."/>
            <person name="Drgas O."/>
            <person name="Orlowska M."/>
            <person name="Perlinska-Lenart U."/>
            <person name="Aleksandrzak-Piekarczyk T."/>
            <person name="Szatraj K."/>
            <person name="Zielenkiewicz U."/>
            <person name="Pilsyk S."/>
            <person name="Malc E."/>
            <person name="Mieczkowski P."/>
            <person name="Kruszewska J.S."/>
            <person name="Biernat P."/>
            <person name="Pawlowska J."/>
        </authorList>
    </citation>
    <scope>NUCLEOTIDE SEQUENCE</scope>
    <source>
        <strain evidence="2">WA0000017839</strain>
    </source>
</reference>
<keyword evidence="3" id="KW-1185">Reference proteome</keyword>
<protein>
    <submittedName>
        <fullName evidence="2">Uncharacterized protein</fullName>
    </submittedName>
</protein>
<evidence type="ECO:0000313" key="2">
    <source>
        <dbReference type="EMBL" id="KAG2210602.1"/>
    </source>
</evidence>
<accession>A0A8H7RGK1</accession>
<dbReference type="Proteomes" id="UP000603453">
    <property type="component" value="Unassembled WGS sequence"/>
</dbReference>
<sequence length="196" mass="21810">MANSVCLKFHQKYWGIGLTKMKGSETGVCLGSFKDLRKSCIDTVPEVGTRLSCKSIVVPGTYIRFRPRDSNRYVALGRVDEQTNEDREHFHITTEYSAASRVIATILHVSAPGYITREIAKTPRKGPNYGKPLASYLPVPFKRPLLKADLETESEDYVISIINGTGPEDTTTTQDSDILENKDDSLDLQDNGDIPI</sequence>
<dbReference type="EMBL" id="JAEPRD010000011">
    <property type="protein sequence ID" value="KAG2210602.1"/>
    <property type="molecule type" value="Genomic_DNA"/>
</dbReference>
<dbReference type="AlphaFoldDB" id="A0A8H7RGK1"/>
<feature type="region of interest" description="Disordered" evidence="1">
    <location>
        <begin position="161"/>
        <end position="196"/>
    </location>
</feature>
<comment type="caution">
    <text evidence="2">The sequence shown here is derived from an EMBL/GenBank/DDBJ whole genome shotgun (WGS) entry which is preliminary data.</text>
</comment>
<evidence type="ECO:0000313" key="3">
    <source>
        <dbReference type="Proteomes" id="UP000603453"/>
    </source>
</evidence>
<name>A0A8H7RGK1_9FUNG</name>